<dbReference type="PROSITE" id="PS50112">
    <property type="entry name" value="PAS"/>
    <property type="match status" value="1"/>
</dbReference>
<dbReference type="InterPro" id="IPR035965">
    <property type="entry name" value="PAS-like_dom_sf"/>
</dbReference>
<dbReference type="NCBIfam" id="TIGR00254">
    <property type="entry name" value="GGDEF"/>
    <property type="match status" value="1"/>
</dbReference>
<dbReference type="CDD" id="cd01949">
    <property type="entry name" value="GGDEF"/>
    <property type="match status" value="1"/>
</dbReference>
<evidence type="ECO:0000313" key="6">
    <source>
        <dbReference type="Proteomes" id="UP000184001"/>
    </source>
</evidence>
<proteinExistence type="predicted"/>
<dbReference type="InterPro" id="IPR001610">
    <property type="entry name" value="PAC"/>
</dbReference>
<dbReference type="InterPro" id="IPR052155">
    <property type="entry name" value="Biofilm_reg_signaling"/>
</dbReference>
<dbReference type="SUPFAM" id="SSF55073">
    <property type="entry name" value="Nucleotide cyclase"/>
    <property type="match status" value="1"/>
</dbReference>
<dbReference type="SMART" id="SM00086">
    <property type="entry name" value="PAC"/>
    <property type="match status" value="2"/>
</dbReference>
<reference evidence="5 6" key="1">
    <citation type="submission" date="2016-11" db="EMBL/GenBank/DDBJ databases">
        <authorList>
            <person name="Varghese N."/>
            <person name="Submissions S."/>
        </authorList>
    </citation>
    <scope>NUCLEOTIDE SEQUENCE [LARGE SCALE GENOMIC DNA]</scope>
    <source>
        <strain evidence="5 6">DSM 17919</strain>
    </source>
</reference>
<dbReference type="PANTHER" id="PTHR44757">
    <property type="entry name" value="DIGUANYLATE CYCLASE DGCP"/>
    <property type="match status" value="1"/>
</dbReference>
<gene>
    <name evidence="4" type="ORF">AB2Z07_12020</name>
    <name evidence="5" type="ORF">SAMN05660830_02076</name>
</gene>
<dbReference type="Gene3D" id="3.30.70.270">
    <property type="match status" value="1"/>
</dbReference>
<evidence type="ECO:0000313" key="7">
    <source>
        <dbReference type="Proteomes" id="UP001568358"/>
    </source>
</evidence>
<feature type="domain" description="GGDEF" evidence="3">
    <location>
        <begin position="300"/>
        <end position="426"/>
    </location>
</feature>
<feature type="domain" description="PAS" evidence="1">
    <location>
        <begin position="141"/>
        <end position="213"/>
    </location>
</feature>
<name>A0A8G2F9C5_9BACT</name>
<dbReference type="SMART" id="SM00267">
    <property type="entry name" value="GGDEF"/>
    <property type="match status" value="1"/>
</dbReference>
<dbReference type="Proteomes" id="UP000184001">
    <property type="component" value="Unassembled WGS sequence"/>
</dbReference>
<reference evidence="4 7" key="2">
    <citation type="submission" date="2024-07" db="EMBL/GenBank/DDBJ databases">
        <title>Active virus-host system and metabolic interactions in a Lokiarchaeon culture.</title>
        <authorList>
            <person name="Ponce Toledo R.I."/>
            <person name="Rodrigues Oliveira T."/>
            <person name="Schleper C."/>
        </authorList>
    </citation>
    <scope>NUCLEOTIDE SEQUENCE [LARGE SCALE GENOMIC DNA]</scope>
    <source>
        <strain evidence="4 7">B35</strain>
    </source>
</reference>
<evidence type="ECO:0000313" key="4">
    <source>
        <dbReference type="EMBL" id="MEZ6854245.1"/>
    </source>
</evidence>
<dbReference type="InterPro" id="IPR000700">
    <property type="entry name" value="PAS-assoc_C"/>
</dbReference>
<feature type="domain" description="PAC" evidence="2">
    <location>
        <begin position="219"/>
        <end position="272"/>
    </location>
</feature>
<dbReference type="InterPro" id="IPR013655">
    <property type="entry name" value="PAS_fold_3"/>
</dbReference>
<dbReference type="SMART" id="SM00091">
    <property type="entry name" value="PAS"/>
    <property type="match status" value="1"/>
</dbReference>
<evidence type="ECO:0000259" key="1">
    <source>
        <dbReference type="PROSITE" id="PS50112"/>
    </source>
</evidence>
<dbReference type="Pfam" id="PF08447">
    <property type="entry name" value="PAS_3"/>
    <property type="match status" value="2"/>
</dbReference>
<dbReference type="CDD" id="cd00130">
    <property type="entry name" value="PAS"/>
    <property type="match status" value="1"/>
</dbReference>
<dbReference type="Pfam" id="PF00990">
    <property type="entry name" value="GGDEF"/>
    <property type="match status" value="1"/>
</dbReference>
<evidence type="ECO:0000259" key="3">
    <source>
        <dbReference type="PROSITE" id="PS50887"/>
    </source>
</evidence>
<dbReference type="InterPro" id="IPR029787">
    <property type="entry name" value="Nucleotide_cyclase"/>
</dbReference>
<dbReference type="NCBIfam" id="TIGR00229">
    <property type="entry name" value="sensory_box"/>
    <property type="match status" value="1"/>
</dbReference>
<organism evidence="5 6">
    <name type="scientific">Halodesulfovibrio aestuarii</name>
    <dbReference type="NCBI Taxonomy" id="126333"/>
    <lineage>
        <taxon>Bacteria</taxon>
        <taxon>Pseudomonadati</taxon>
        <taxon>Thermodesulfobacteriota</taxon>
        <taxon>Desulfovibrionia</taxon>
        <taxon>Desulfovibrionales</taxon>
        <taxon>Desulfovibrionaceae</taxon>
        <taxon>Halodesulfovibrio</taxon>
    </lineage>
</organism>
<evidence type="ECO:0000313" key="5">
    <source>
        <dbReference type="EMBL" id="SHJ28628.1"/>
    </source>
</evidence>
<protein>
    <submittedName>
        <fullName evidence="5">PAS domain S-box-containing protein/diguanylate cyclase (GGDEF) domain-containing protein</fullName>
    </submittedName>
    <submittedName>
        <fullName evidence="4">PAS domain-containing protein</fullName>
    </submittedName>
</protein>
<dbReference type="AlphaFoldDB" id="A0A8G2F9C5"/>
<evidence type="ECO:0000259" key="2">
    <source>
        <dbReference type="PROSITE" id="PS50113"/>
    </source>
</evidence>
<comment type="caution">
    <text evidence="5">The sequence shown here is derived from an EMBL/GenBank/DDBJ whole genome shotgun (WGS) entry which is preliminary data.</text>
</comment>
<dbReference type="Gene3D" id="3.30.450.20">
    <property type="entry name" value="PAS domain"/>
    <property type="match status" value="2"/>
</dbReference>
<dbReference type="EMBL" id="FQZR01000004">
    <property type="protein sequence ID" value="SHJ28628.1"/>
    <property type="molecule type" value="Genomic_DNA"/>
</dbReference>
<dbReference type="PROSITE" id="PS50113">
    <property type="entry name" value="PAC"/>
    <property type="match status" value="1"/>
</dbReference>
<accession>A0A8G2F9C5</accession>
<dbReference type="InterPro" id="IPR000014">
    <property type="entry name" value="PAS"/>
</dbReference>
<sequence length="446" mass="50892">MHNSLSIMPLSSPFKVNQSTVQENETGMWYWEPLADSFYYSDSYLAELGYADSEFPTSIKDWIKILHPDDIEKIRYVHTNHVSSANGGNQYEHPLRIRAKSGKYISVVVHGYILHRNAQQQATMISGFHIKKERIAAIDHEQQRMKFALQAAEDGIWDWDAQTNDVYYSPKYLEMVGYSREEFPGTADSWASRVHPDDYKTTVDLQFKIINSPDYGDSFECIYRFLHKNGSWIWVLGKGIVTSRDAEGKACRVTGVHIDINELQQSKEKLVRTLKKDTLTSVRSRYSFDKKLSSLTTADYPVSLIYVDADGLKIVNDLLGHTFGDEYLRKVSTMLAGGIRDSDSIYRVGGDEFAILLPNTGYKNANDTLRRLKNKVEEQNNINGSLFVSFGVATASYPAQLGTLTATADNHMYQNKRANQAQRHELIRQYCLEVLDTMNRENKKIS</sequence>
<dbReference type="PANTHER" id="PTHR44757:SF2">
    <property type="entry name" value="BIOFILM ARCHITECTURE MAINTENANCE PROTEIN MBAA"/>
    <property type="match status" value="1"/>
</dbReference>
<dbReference type="InterPro" id="IPR043128">
    <property type="entry name" value="Rev_trsase/Diguanyl_cyclase"/>
</dbReference>
<dbReference type="RefSeq" id="WP_020000140.1">
    <property type="nucleotide sequence ID" value="NZ_CP192217.1"/>
</dbReference>
<dbReference type="Proteomes" id="UP001568358">
    <property type="component" value="Unassembled WGS sequence"/>
</dbReference>
<dbReference type="InterPro" id="IPR000160">
    <property type="entry name" value="GGDEF_dom"/>
</dbReference>
<dbReference type="SUPFAM" id="SSF55785">
    <property type="entry name" value="PYP-like sensor domain (PAS domain)"/>
    <property type="match status" value="2"/>
</dbReference>
<dbReference type="EMBL" id="JBFSOO010000009">
    <property type="protein sequence ID" value="MEZ6854245.1"/>
    <property type="molecule type" value="Genomic_DNA"/>
</dbReference>
<dbReference type="PROSITE" id="PS50887">
    <property type="entry name" value="GGDEF"/>
    <property type="match status" value="1"/>
</dbReference>
<keyword evidence="7" id="KW-1185">Reference proteome</keyword>